<feature type="compositionally biased region" description="Basic and acidic residues" evidence="1">
    <location>
        <begin position="12"/>
        <end position="24"/>
    </location>
</feature>
<keyword evidence="3" id="KW-1185">Reference proteome</keyword>
<comment type="caution">
    <text evidence="2">The sequence shown here is derived from an EMBL/GenBank/DDBJ whole genome shotgun (WGS) entry which is preliminary data.</text>
</comment>
<evidence type="ECO:0000313" key="3">
    <source>
        <dbReference type="Proteomes" id="UP001056436"/>
    </source>
</evidence>
<dbReference type="OrthoDB" id="4508730at2759"/>
<feature type="compositionally biased region" description="Basic residues" evidence="1">
    <location>
        <begin position="1"/>
        <end position="11"/>
    </location>
</feature>
<evidence type="ECO:0000313" key="2">
    <source>
        <dbReference type="EMBL" id="KAI3553838.1"/>
    </source>
</evidence>
<dbReference type="Proteomes" id="UP001056436">
    <property type="component" value="Unassembled WGS sequence"/>
</dbReference>
<organism evidence="2 3">
    <name type="scientific">Colletotrichum abscissum</name>
    <dbReference type="NCBI Taxonomy" id="1671311"/>
    <lineage>
        <taxon>Eukaryota</taxon>
        <taxon>Fungi</taxon>
        <taxon>Dikarya</taxon>
        <taxon>Ascomycota</taxon>
        <taxon>Pezizomycotina</taxon>
        <taxon>Sordariomycetes</taxon>
        <taxon>Hypocreomycetidae</taxon>
        <taxon>Glomerellales</taxon>
        <taxon>Glomerellaceae</taxon>
        <taxon>Colletotrichum</taxon>
        <taxon>Colletotrichum acutatum species complex</taxon>
    </lineage>
</organism>
<dbReference type="AlphaFoldDB" id="A0A9P9XH81"/>
<proteinExistence type="predicted"/>
<feature type="compositionally biased region" description="Basic and acidic residues" evidence="1">
    <location>
        <begin position="34"/>
        <end position="45"/>
    </location>
</feature>
<reference evidence="2" key="1">
    <citation type="submission" date="2019-01" db="EMBL/GenBank/DDBJ databases">
        <title>Colletotrichum abscissum LGMF1257.</title>
        <authorList>
            <person name="Baroncelli R."/>
        </authorList>
    </citation>
    <scope>NUCLEOTIDE SEQUENCE</scope>
    <source>
        <strain evidence="2">Ca142</strain>
    </source>
</reference>
<dbReference type="EMBL" id="SDAQ01000027">
    <property type="protein sequence ID" value="KAI3553838.1"/>
    <property type="molecule type" value="Genomic_DNA"/>
</dbReference>
<protein>
    <submittedName>
        <fullName evidence="2">Uncharacterized protein</fullName>
    </submittedName>
</protein>
<gene>
    <name evidence="2" type="ORF">CABS02_05876</name>
</gene>
<name>A0A9P9XH81_9PEZI</name>
<accession>A0A9P9XH81</accession>
<sequence>MGRGQRRRKTKRLEAHQQQEEEQYRQVQQRLHQLRQEAQKQEHTSKQQQNQHQRKHKGPFSKAYTRPQYNPKNRPEWFFRHMEWLAWSVEDHGRRAFAEDLSDIEPSNGECTYEEDGSDCECETPIWREYTGDDEEERLFREAKYQRAMFKREWLPETSKHYKIEEKMRMERMARQNNDKLKRVKLAIDALIRNGTRDEAKPLYYMSRNILSQFDLLSEDYAAPLDPDGIRVSRIIDFTDMNSVRAMKYPSLRGTTELKVDRVLSGGLAIDCAEDPDDDIRLDFVSFKCPQRTGTYKIPTDRKDGARELNIEFLSDDYIILDVHPDAVFRDQSGKKLPNWPKAPLAQYRFYGINRALSGDPSCYR</sequence>
<evidence type="ECO:0000256" key="1">
    <source>
        <dbReference type="SAM" id="MobiDB-lite"/>
    </source>
</evidence>
<feature type="region of interest" description="Disordered" evidence="1">
    <location>
        <begin position="1"/>
        <end position="68"/>
    </location>
</feature>